<proteinExistence type="predicted"/>
<feature type="region of interest" description="Disordered" evidence="1">
    <location>
        <begin position="141"/>
        <end position="249"/>
    </location>
</feature>
<name>A0ABQ3NDV6_STRVG</name>
<gene>
    <name evidence="2" type="ORF">Scinn_04220</name>
</gene>
<accession>A0ABQ3NDV6</accession>
<dbReference type="InterPro" id="IPR046042">
    <property type="entry name" value="DUF6000"/>
</dbReference>
<dbReference type="Proteomes" id="UP000660554">
    <property type="component" value="Unassembled WGS sequence"/>
</dbReference>
<evidence type="ECO:0000313" key="2">
    <source>
        <dbReference type="EMBL" id="GHI10959.1"/>
    </source>
</evidence>
<sequence>MPSQHPKEIGYGYVIERYVTRKDSDHPRYLELNSARVLRPGWPHAKRFARHLIDDAATITDAELEALLAYEWRSRLTAAWLIGVDRRESFRKRIGDLLMASEVCYSGGAYCFALARFGTHADAEILTTYLDRYLPAPTCTTTSPTHLAPSSTSTPASAPTTPTASRSPTASGTTGARAWDASATPATPPPSCAAGRTSTATSPTDGPARNRGASAPEPSIGHATAHSTPGKSGIEPNPHQEERSVRRWR</sequence>
<protein>
    <submittedName>
        <fullName evidence="2">Uncharacterized protein</fullName>
    </submittedName>
</protein>
<dbReference type="Pfam" id="PF19463">
    <property type="entry name" value="DUF6000"/>
    <property type="match status" value="1"/>
</dbReference>
<organism evidence="2 3">
    <name type="scientific">Streptomyces virginiae</name>
    <name type="common">Streptomyces cinnamonensis</name>
    <dbReference type="NCBI Taxonomy" id="1961"/>
    <lineage>
        <taxon>Bacteria</taxon>
        <taxon>Bacillati</taxon>
        <taxon>Actinomycetota</taxon>
        <taxon>Actinomycetes</taxon>
        <taxon>Kitasatosporales</taxon>
        <taxon>Streptomycetaceae</taxon>
        <taxon>Streptomyces</taxon>
    </lineage>
</organism>
<evidence type="ECO:0000313" key="3">
    <source>
        <dbReference type="Proteomes" id="UP000660554"/>
    </source>
</evidence>
<feature type="compositionally biased region" description="Basic and acidic residues" evidence="1">
    <location>
        <begin position="238"/>
        <end position="249"/>
    </location>
</feature>
<reference evidence="3" key="1">
    <citation type="submission" date="2020-09" db="EMBL/GenBank/DDBJ databases">
        <title>Whole genome shotgun sequence of Streptomyces cinnamonensis NBRC 15873.</title>
        <authorList>
            <person name="Komaki H."/>
            <person name="Tamura T."/>
        </authorList>
    </citation>
    <scope>NUCLEOTIDE SEQUENCE [LARGE SCALE GENOMIC DNA]</scope>
    <source>
        <strain evidence="3">NBRC 15873</strain>
    </source>
</reference>
<keyword evidence="3" id="KW-1185">Reference proteome</keyword>
<dbReference type="EMBL" id="BNDV01000002">
    <property type="protein sequence ID" value="GHI10959.1"/>
    <property type="molecule type" value="Genomic_DNA"/>
</dbReference>
<feature type="compositionally biased region" description="Low complexity" evidence="1">
    <location>
        <begin position="141"/>
        <end position="185"/>
    </location>
</feature>
<evidence type="ECO:0000256" key="1">
    <source>
        <dbReference type="SAM" id="MobiDB-lite"/>
    </source>
</evidence>
<comment type="caution">
    <text evidence="2">The sequence shown here is derived from an EMBL/GenBank/DDBJ whole genome shotgun (WGS) entry which is preliminary data.</text>
</comment>